<gene>
    <name evidence="2" type="ORF">GCM10017621_29950</name>
</gene>
<keyword evidence="1" id="KW-0812">Transmembrane</keyword>
<evidence type="ECO:0000313" key="3">
    <source>
        <dbReference type="Proteomes" id="UP001143486"/>
    </source>
</evidence>
<name>A0A9W6MPS5_9PROT</name>
<sequence length="61" mass="6818">MKSRSVMGRLGFAGIWINIHSADWIGHSFTAVAMMSMVLSAITTTRVRRCLAFTARTRVFV</sequence>
<dbReference type="EMBL" id="BSFE01000011">
    <property type="protein sequence ID" value="GLK53487.1"/>
    <property type="molecule type" value="Genomic_DNA"/>
</dbReference>
<dbReference type="Proteomes" id="UP001143486">
    <property type="component" value="Unassembled WGS sequence"/>
</dbReference>
<keyword evidence="3" id="KW-1185">Reference proteome</keyword>
<accession>A0A9W6MPS5</accession>
<reference evidence="2" key="2">
    <citation type="submission" date="2023-01" db="EMBL/GenBank/DDBJ databases">
        <authorList>
            <person name="Sun Q."/>
            <person name="Evtushenko L."/>
        </authorList>
    </citation>
    <scope>NUCLEOTIDE SEQUENCE</scope>
    <source>
        <strain evidence="2">VKM B-1513</strain>
    </source>
</reference>
<keyword evidence="1" id="KW-1133">Transmembrane helix</keyword>
<keyword evidence="1" id="KW-0472">Membrane</keyword>
<proteinExistence type="predicted"/>
<evidence type="ECO:0000313" key="2">
    <source>
        <dbReference type="EMBL" id="GLK53487.1"/>
    </source>
</evidence>
<organism evidence="2 3">
    <name type="scientific">Maricaulis virginensis</name>
    <dbReference type="NCBI Taxonomy" id="144022"/>
    <lineage>
        <taxon>Bacteria</taxon>
        <taxon>Pseudomonadati</taxon>
        <taxon>Pseudomonadota</taxon>
        <taxon>Alphaproteobacteria</taxon>
        <taxon>Maricaulales</taxon>
        <taxon>Maricaulaceae</taxon>
        <taxon>Maricaulis</taxon>
    </lineage>
</organism>
<reference evidence="2" key="1">
    <citation type="journal article" date="2014" name="Int. J. Syst. Evol. Microbiol.">
        <title>Complete genome sequence of Corynebacterium casei LMG S-19264T (=DSM 44701T), isolated from a smear-ripened cheese.</title>
        <authorList>
            <consortium name="US DOE Joint Genome Institute (JGI-PGF)"/>
            <person name="Walter F."/>
            <person name="Albersmeier A."/>
            <person name="Kalinowski J."/>
            <person name="Ruckert C."/>
        </authorList>
    </citation>
    <scope>NUCLEOTIDE SEQUENCE</scope>
    <source>
        <strain evidence="2">VKM B-1513</strain>
    </source>
</reference>
<feature type="transmembrane region" description="Helical" evidence="1">
    <location>
        <begin position="31"/>
        <end position="48"/>
    </location>
</feature>
<comment type="caution">
    <text evidence="2">The sequence shown here is derived from an EMBL/GenBank/DDBJ whole genome shotgun (WGS) entry which is preliminary data.</text>
</comment>
<evidence type="ECO:0000256" key="1">
    <source>
        <dbReference type="SAM" id="Phobius"/>
    </source>
</evidence>
<protein>
    <submittedName>
        <fullName evidence="2">Uncharacterized protein</fullName>
    </submittedName>
</protein>
<dbReference type="AlphaFoldDB" id="A0A9W6MPS5"/>